<dbReference type="InterPro" id="IPR008969">
    <property type="entry name" value="CarboxyPept-like_regulatory"/>
</dbReference>
<dbReference type="KEGG" id="pcea:J3359_11030"/>
<reference evidence="1 2" key="1">
    <citation type="submission" date="2021-03" db="EMBL/GenBank/DDBJ databases">
        <title>Complete genome of Polaribacter_sp.SM13.</title>
        <authorList>
            <person name="Jeong S.W."/>
            <person name="Bae J.W."/>
        </authorList>
    </citation>
    <scope>NUCLEOTIDE SEQUENCE [LARGE SCALE GENOMIC DNA]</scope>
    <source>
        <strain evidence="1 2">SM13</strain>
    </source>
</reference>
<evidence type="ECO:0000313" key="1">
    <source>
        <dbReference type="EMBL" id="QTE21360.1"/>
    </source>
</evidence>
<gene>
    <name evidence="1" type="ORF">J3359_11030</name>
</gene>
<protein>
    <recommendedName>
        <fullName evidence="3">TonB-dependent receptor</fullName>
    </recommendedName>
</protein>
<dbReference type="AlphaFoldDB" id="A0A975H893"/>
<name>A0A975H893_9FLAO</name>
<accession>A0A975H893</accession>
<proteinExistence type="predicted"/>
<dbReference type="RefSeq" id="WP_208076919.1">
    <property type="nucleotide sequence ID" value="NZ_CP071869.1"/>
</dbReference>
<dbReference type="EMBL" id="CP071869">
    <property type="protein sequence ID" value="QTE21360.1"/>
    <property type="molecule type" value="Genomic_DNA"/>
</dbReference>
<keyword evidence="2" id="KW-1185">Reference proteome</keyword>
<sequence>MKLPTFLFVFFFYTAFTQEVKVQGLVVNEENKPISNILISIVTKTNEMLDYQYTSNKGEFNFTLKPTNDSLFIKASSLIYNEEKMLLKKNSKIIFHLTPKIEILNEIVINTNTRNKDTLNLHIEKYAIKENESVEKTLKKIPGISIDKEGKIKYWNKEIEKILIDGEDLANNQYTFISKNLRTAVIEDIQVLKNFEENTVLKKNQKSDKIALNLKVKNTFKNVWFGNINLGYGSDVEKELRLKESLNLGLLRREIKFLDFLSYSSLGNKAVPIIFGENNTDLENNALYSLKTFSNILPDKATNFNKAFSNTFLINKKFKNITFRGTAFIGIDKQKQQITNNINYFLQEGASFIENNNLNNRNNLFFGEGEIKSNNLKKSYFINKFKYKIGANNFNTLTDFNTTNSIINDIYKNNETSFLNYFQYTYDLGNRTVLNNEIKFGISKLNEKSTIKSDILANFLNSNEQINQNIENKFAFLDIKTNISYYLNKKLKSNIAIQYKTNKEDFSTFLTPNNSLFENNITFNRNEINIIPSLIYNVSRKTRLTAKLNTTFFKLNNFKQNAVNYNIKLDTKFLGDITLFHSKKQEFLSNRNFLPNYYLSNNNTFRKGSTFFNSLNYHLFKFQINHKNKLRTFNNEFSIAYKVANSFLLQEYKFTDNINFNNVSIVDKKGEFLTFKEQLIFLVNSIDIGFNIKTLQTFSKLPLGGNINELSNTYVGLYNFEITSYFSSKFNFNLFLEYNKQSQKVYDTNFSFNSKNIVLNLDYNFNKATSLNLNGAIYKVNKNYYNLINFDINYSPKNSNFSYSLSVNNLLNENSFSYQESNSFFFSEESVPLIPFYSFLNVKYIF</sequence>
<evidence type="ECO:0000313" key="2">
    <source>
        <dbReference type="Proteomes" id="UP000663920"/>
    </source>
</evidence>
<dbReference type="SUPFAM" id="SSF49464">
    <property type="entry name" value="Carboxypeptidase regulatory domain-like"/>
    <property type="match status" value="1"/>
</dbReference>
<organism evidence="1 2">
    <name type="scientific">Polaribacter cellanae</name>
    <dbReference type="NCBI Taxonomy" id="2818493"/>
    <lineage>
        <taxon>Bacteria</taxon>
        <taxon>Pseudomonadati</taxon>
        <taxon>Bacteroidota</taxon>
        <taxon>Flavobacteriia</taxon>
        <taxon>Flavobacteriales</taxon>
        <taxon>Flavobacteriaceae</taxon>
    </lineage>
</organism>
<evidence type="ECO:0008006" key="3">
    <source>
        <dbReference type="Google" id="ProtNLM"/>
    </source>
</evidence>
<dbReference type="Proteomes" id="UP000663920">
    <property type="component" value="Chromosome"/>
</dbReference>